<proteinExistence type="inferred from homology"/>
<evidence type="ECO:0000256" key="8">
    <source>
        <dbReference type="HAMAP-Rule" id="MF_00484"/>
    </source>
</evidence>
<dbReference type="CDD" id="cd03791">
    <property type="entry name" value="GT5_Glycogen_synthase_DULL1-like"/>
    <property type="match status" value="1"/>
</dbReference>
<dbReference type="Pfam" id="PF00534">
    <property type="entry name" value="Glycos_transf_1"/>
    <property type="match status" value="1"/>
</dbReference>
<comment type="similarity">
    <text evidence="4 8">Belongs to the glycosyltransferase 1 family. Bacterial/plant glycogen synthase subfamily.</text>
</comment>
<evidence type="ECO:0000256" key="5">
    <source>
        <dbReference type="ARBA" id="ARBA00022676"/>
    </source>
</evidence>
<dbReference type="Gene3D" id="3.40.50.2000">
    <property type="entry name" value="Glycogen Phosphorylase B"/>
    <property type="match status" value="2"/>
</dbReference>
<evidence type="ECO:0000256" key="4">
    <source>
        <dbReference type="ARBA" id="ARBA00010281"/>
    </source>
</evidence>
<dbReference type="Proteomes" id="UP000320672">
    <property type="component" value="Chromosome"/>
</dbReference>
<dbReference type="KEGG" id="rml:FF011L_10430"/>
<dbReference type="EMBL" id="CP036262">
    <property type="protein sequence ID" value="QDS92301.1"/>
    <property type="molecule type" value="Genomic_DNA"/>
</dbReference>
<evidence type="ECO:0000313" key="11">
    <source>
        <dbReference type="EMBL" id="QDS92301.1"/>
    </source>
</evidence>
<sequence length="497" mass="55128">MNIVIISTEAVPFAKTGGLADVCGALPVQLAQRGHQVSLIMPGFRQIRAAGRDIEETDLSVRVSIDGREIAAKISRSTLPDSDVPVYFINQPELFDRAQLYGDEKGDYRDNCLRFAFFSRACLGAITRLDLQPDIVHCNDWQTGLVPAYISEDFEQHPWMNRAASLMTIHNMAYQGVFPKENLSLTGFDWGQFHHNGLEFYDQINLLKTGIQYADTVTTVSARYAEEIQTEEHGCGLQGVLQARSESLFGVPNGIDTGIWNPQTDPHLAANYSLDNWAEGKNANKRAIQERFGMEVDHEAPVIGLVGRLAEQKGWELVIESMQHFLASGHEAQWVVLGTGAPHYHDALTQLAEKYSGRLGLHLGFSDALAHQIEAASDIFLMPSRYEPCGLNQLYSLRYGTVPVVNPTGGLADTVVDTCEQTLAEKTSSGFYLSTFDAPGLTAALSKALRIRSQEPEKWSQIVTTGMQQDWSWGRSADRYVQIYGDTAARKGRKVRI</sequence>
<feature type="domain" description="Starch synthase catalytic" evidence="10">
    <location>
        <begin position="2"/>
        <end position="242"/>
    </location>
</feature>
<dbReference type="GO" id="GO:0004373">
    <property type="term" value="F:alpha-1,4-glucan glucosyltransferase (UDP-glucose donor) activity"/>
    <property type="evidence" value="ECO:0007669"/>
    <property type="project" value="InterPro"/>
</dbReference>
<evidence type="ECO:0000256" key="2">
    <source>
        <dbReference type="ARBA" id="ARBA00002764"/>
    </source>
</evidence>
<protein>
    <recommendedName>
        <fullName evidence="8">Glycogen synthase</fullName>
        <ecNumber evidence="8">2.4.1.21</ecNumber>
    </recommendedName>
    <alternativeName>
        <fullName evidence="8">Starch [bacterial glycogen] synthase</fullName>
    </alternativeName>
</protein>
<dbReference type="HAMAP" id="MF_00484">
    <property type="entry name" value="Glycogen_synth"/>
    <property type="match status" value="1"/>
</dbReference>
<feature type="binding site" evidence="8">
    <location>
        <position position="15"/>
    </location>
    <ligand>
        <name>ADP-alpha-D-glucose</name>
        <dbReference type="ChEBI" id="CHEBI:57498"/>
    </ligand>
</feature>
<dbReference type="NCBIfam" id="NF001899">
    <property type="entry name" value="PRK00654.1-2"/>
    <property type="match status" value="1"/>
</dbReference>
<evidence type="ECO:0000256" key="7">
    <source>
        <dbReference type="ARBA" id="ARBA00023056"/>
    </source>
</evidence>
<dbReference type="GO" id="GO:0009011">
    <property type="term" value="F:alpha-1,4-glucan glucosyltransferase (ADP-glucose donor) activity"/>
    <property type="evidence" value="ECO:0007669"/>
    <property type="project" value="UniProtKB-UniRule"/>
</dbReference>
<comment type="pathway">
    <text evidence="3 8">Glycan biosynthesis; glycogen biosynthesis.</text>
</comment>
<dbReference type="EC" id="2.4.1.21" evidence="8"/>
<comment type="function">
    <text evidence="2 8">Synthesizes alpha-1,4-glucan chains using ADP-glucose.</text>
</comment>
<dbReference type="NCBIfam" id="TIGR02095">
    <property type="entry name" value="glgA"/>
    <property type="match status" value="1"/>
</dbReference>
<keyword evidence="12" id="KW-1185">Reference proteome</keyword>
<dbReference type="PANTHER" id="PTHR45825">
    <property type="entry name" value="GRANULE-BOUND STARCH SYNTHASE 1, CHLOROPLASTIC/AMYLOPLASTIC"/>
    <property type="match status" value="1"/>
</dbReference>
<dbReference type="AlphaFoldDB" id="A0A517MBR6"/>
<name>A0A517MBR6_9BACT</name>
<dbReference type="Pfam" id="PF08323">
    <property type="entry name" value="Glyco_transf_5"/>
    <property type="match status" value="1"/>
</dbReference>
<feature type="domain" description="Glycosyl transferase family 1" evidence="9">
    <location>
        <begin position="291"/>
        <end position="427"/>
    </location>
</feature>
<dbReference type="InterPro" id="IPR011835">
    <property type="entry name" value="GS/SS"/>
</dbReference>
<organism evidence="11 12">
    <name type="scientific">Roseimaritima multifibrata</name>
    <dbReference type="NCBI Taxonomy" id="1930274"/>
    <lineage>
        <taxon>Bacteria</taxon>
        <taxon>Pseudomonadati</taxon>
        <taxon>Planctomycetota</taxon>
        <taxon>Planctomycetia</taxon>
        <taxon>Pirellulales</taxon>
        <taxon>Pirellulaceae</taxon>
        <taxon>Roseimaritima</taxon>
    </lineage>
</organism>
<comment type="catalytic activity">
    <reaction evidence="1 8">
        <text>[(1-&gt;4)-alpha-D-glucosyl](n) + ADP-alpha-D-glucose = [(1-&gt;4)-alpha-D-glucosyl](n+1) + ADP + H(+)</text>
        <dbReference type="Rhea" id="RHEA:18189"/>
        <dbReference type="Rhea" id="RHEA-COMP:9584"/>
        <dbReference type="Rhea" id="RHEA-COMP:9587"/>
        <dbReference type="ChEBI" id="CHEBI:15378"/>
        <dbReference type="ChEBI" id="CHEBI:15444"/>
        <dbReference type="ChEBI" id="CHEBI:57498"/>
        <dbReference type="ChEBI" id="CHEBI:456216"/>
        <dbReference type="EC" id="2.4.1.21"/>
    </reaction>
</comment>
<evidence type="ECO:0000259" key="10">
    <source>
        <dbReference type="Pfam" id="PF08323"/>
    </source>
</evidence>
<dbReference type="InterPro" id="IPR013534">
    <property type="entry name" value="Starch_synth_cat_dom"/>
</dbReference>
<gene>
    <name evidence="11" type="primary">glgA_1</name>
    <name evidence="8" type="synonym">glgA</name>
    <name evidence="11" type="ORF">FF011L_10430</name>
</gene>
<dbReference type="RefSeq" id="WP_145350585.1">
    <property type="nucleotide sequence ID" value="NZ_CP036262.1"/>
</dbReference>
<evidence type="ECO:0000259" key="9">
    <source>
        <dbReference type="Pfam" id="PF00534"/>
    </source>
</evidence>
<reference evidence="11 12" key="1">
    <citation type="submission" date="2019-02" db="EMBL/GenBank/DDBJ databases">
        <title>Deep-cultivation of Planctomycetes and their phenomic and genomic characterization uncovers novel biology.</title>
        <authorList>
            <person name="Wiegand S."/>
            <person name="Jogler M."/>
            <person name="Boedeker C."/>
            <person name="Pinto D."/>
            <person name="Vollmers J."/>
            <person name="Rivas-Marin E."/>
            <person name="Kohn T."/>
            <person name="Peeters S.H."/>
            <person name="Heuer A."/>
            <person name="Rast P."/>
            <person name="Oberbeckmann S."/>
            <person name="Bunk B."/>
            <person name="Jeske O."/>
            <person name="Meyerdierks A."/>
            <person name="Storesund J.E."/>
            <person name="Kallscheuer N."/>
            <person name="Luecker S."/>
            <person name="Lage O.M."/>
            <person name="Pohl T."/>
            <person name="Merkel B.J."/>
            <person name="Hornburger P."/>
            <person name="Mueller R.-W."/>
            <person name="Bruemmer F."/>
            <person name="Labrenz M."/>
            <person name="Spormann A.M."/>
            <person name="Op den Camp H."/>
            <person name="Overmann J."/>
            <person name="Amann R."/>
            <person name="Jetten M.S.M."/>
            <person name="Mascher T."/>
            <person name="Medema M.H."/>
            <person name="Devos D.P."/>
            <person name="Kaster A.-K."/>
            <person name="Ovreas L."/>
            <person name="Rohde M."/>
            <person name="Galperin M.Y."/>
            <person name="Jogler C."/>
        </authorList>
    </citation>
    <scope>NUCLEOTIDE SEQUENCE [LARGE SCALE GENOMIC DNA]</scope>
    <source>
        <strain evidence="11 12">FF011L</strain>
    </source>
</reference>
<keyword evidence="7 8" id="KW-0320">Glycogen biosynthesis</keyword>
<evidence type="ECO:0000256" key="3">
    <source>
        <dbReference type="ARBA" id="ARBA00004964"/>
    </source>
</evidence>
<dbReference type="InterPro" id="IPR001296">
    <property type="entry name" value="Glyco_trans_1"/>
</dbReference>
<evidence type="ECO:0000313" key="12">
    <source>
        <dbReference type="Proteomes" id="UP000320672"/>
    </source>
</evidence>
<dbReference type="GO" id="GO:0005978">
    <property type="term" value="P:glycogen biosynthetic process"/>
    <property type="evidence" value="ECO:0007669"/>
    <property type="project" value="UniProtKB-UniRule"/>
</dbReference>
<dbReference type="PANTHER" id="PTHR45825:SF11">
    <property type="entry name" value="ALPHA AMYLASE DOMAIN-CONTAINING PROTEIN"/>
    <property type="match status" value="1"/>
</dbReference>
<evidence type="ECO:0000256" key="6">
    <source>
        <dbReference type="ARBA" id="ARBA00022679"/>
    </source>
</evidence>
<keyword evidence="6 8" id="KW-0808">Transferase</keyword>
<dbReference type="UniPathway" id="UPA00164"/>
<keyword evidence="5 8" id="KW-0328">Glycosyltransferase</keyword>
<accession>A0A517MBR6</accession>
<evidence type="ECO:0000256" key="1">
    <source>
        <dbReference type="ARBA" id="ARBA00001478"/>
    </source>
</evidence>
<dbReference type="OrthoDB" id="9808590at2"/>
<dbReference type="SUPFAM" id="SSF53756">
    <property type="entry name" value="UDP-Glycosyltransferase/glycogen phosphorylase"/>
    <property type="match status" value="1"/>
</dbReference>